<dbReference type="Gene3D" id="2.10.70.80">
    <property type="match status" value="2"/>
</dbReference>
<evidence type="ECO:0000256" key="7">
    <source>
        <dbReference type="SAM" id="MobiDB-lite"/>
    </source>
</evidence>
<feature type="region of interest" description="Disordered" evidence="7">
    <location>
        <begin position="1492"/>
        <end position="1525"/>
    </location>
</feature>
<feature type="compositionally biased region" description="Basic and acidic residues" evidence="7">
    <location>
        <begin position="1495"/>
        <end position="1506"/>
    </location>
</feature>
<dbReference type="SMART" id="SM00602">
    <property type="entry name" value="VPS10"/>
    <property type="match status" value="2"/>
</dbReference>
<accession>A0A1E4S404</accession>
<name>A0A1E4S404_CYBJN</name>
<dbReference type="GeneID" id="30989100"/>
<dbReference type="GO" id="GO:0005829">
    <property type="term" value="C:cytosol"/>
    <property type="evidence" value="ECO:0007669"/>
    <property type="project" value="GOC"/>
</dbReference>
<keyword evidence="11" id="KW-0378">Hydrolase</keyword>
<feature type="transmembrane region" description="Helical" evidence="8">
    <location>
        <begin position="1389"/>
        <end position="1410"/>
    </location>
</feature>
<organism evidence="11 12">
    <name type="scientific">Cyberlindnera jadinii (strain ATCC 18201 / CBS 1600 / BCRC 20928 / JCM 3617 / NBRC 0987 / NRRL Y-1542)</name>
    <name type="common">Torula yeast</name>
    <name type="synonym">Candida utilis</name>
    <dbReference type="NCBI Taxonomy" id="983966"/>
    <lineage>
        <taxon>Eukaryota</taxon>
        <taxon>Fungi</taxon>
        <taxon>Dikarya</taxon>
        <taxon>Ascomycota</taxon>
        <taxon>Saccharomycotina</taxon>
        <taxon>Saccharomycetes</taxon>
        <taxon>Phaffomycetales</taxon>
        <taxon>Phaffomycetaceae</taxon>
        <taxon>Cyberlindnera</taxon>
    </lineage>
</organism>
<dbReference type="InterPro" id="IPR031777">
    <property type="entry name" value="Sortilin_C"/>
</dbReference>
<dbReference type="GO" id="GO:0006895">
    <property type="term" value="P:Golgi to endosome transport"/>
    <property type="evidence" value="ECO:0007669"/>
    <property type="project" value="TreeGrafter"/>
</dbReference>
<feature type="domain" description="VPS10" evidence="10">
    <location>
        <begin position="745"/>
        <end position="1377"/>
    </location>
</feature>
<dbReference type="CDD" id="cd15482">
    <property type="entry name" value="Sialidase_non-viral"/>
    <property type="match status" value="2"/>
</dbReference>
<feature type="compositionally biased region" description="Polar residues" evidence="7">
    <location>
        <begin position="662"/>
        <end position="673"/>
    </location>
</feature>
<keyword evidence="4 8" id="KW-1133">Transmembrane helix</keyword>
<feature type="compositionally biased region" description="Basic and acidic residues" evidence="7">
    <location>
        <begin position="702"/>
        <end position="716"/>
    </location>
</feature>
<feature type="region of interest" description="Disordered" evidence="7">
    <location>
        <begin position="662"/>
        <end position="716"/>
    </location>
</feature>
<evidence type="ECO:0000313" key="12">
    <source>
        <dbReference type="Proteomes" id="UP000094389"/>
    </source>
</evidence>
<comment type="subcellular location">
    <subcellularLocation>
        <location evidence="1">Membrane</location>
    </subcellularLocation>
</comment>
<evidence type="ECO:0000256" key="5">
    <source>
        <dbReference type="ARBA" id="ARBA00023136"/>
    </source>
</evidence>
<keyword evidence="3" id="KW-0677">Repeat</keyword>
<dbReference type="OMA" id="ATMSEFI"/>
<dbReference type="GO" id="GO:0016787">
    <property type="term" value="F:hydrolase activity"/>
    <property type="evidence" value="ECO:0007669"/>
    <property type="project" value="UniProtKB-KW"/>
</dbReference>
<feature type="signal peptide" evidence="9">
    <location>
        <begin position="1"/>
        <end position="18"/>
    </location>
</feature>
<dbReference type="PANTHER" id="PTHR12106:SF27">
    <property type="entry name" value="SORTILIN-RELATED RECEPTOR"/>
    <property type="match status" value="1"/>
</dbReference>
<dbReference type="GO" id="GO:0005794">
    <property type="term" value="C:Golgi apparatus"/>
    <property type="evidence" value="ECO:0007669"/>
    <property type="project" value="TreeGrafter"/>
</dbReference>
<keyword evidence="5 8" id="KW-0472">Membrane</keyword>
<dbReference type="InterPro" id="IPR015943">
    <property type="entry name" value="WD40/YVTN_repeat-like_dom_sf"/>
</dbReference>
<dbReference type="GO" id="GO:0006623">
    <property type="term" value="P:protein targeting to vacuole"/>
    <property type="evidence" value="ECO:0007669"/>
    <property type="project" value="TreeGrafter"/>
</dbReference>
<evidence type="ECO:0000259" key="10">
    <source>
        <dbReference type="SMART" id="SM00602"/>
    </source>
</evidence>
<feature type="compositionally biased region" description="Acidic residues" evidence="7">
    <location>
        <begin position="683"/>
        <end position="694"/>
    </location>
</feature>
<dbReference type="EMBL" id="KV453928">
    <property type="protein sequence ID" value="ODV74257.1"/>
    <property type="molecule type" value="Genomic_DNA"/>
</dbReference>
<dbReference type="GO" id="GO:0006896">
    <property type="term" value="P:Golgi to vacuole transport"/>
    <property type="evidence" value="ECO:0007669"/>
    <property type="project" value="TreeGrafter"/>
</dbReference>
<evidence type="ECO:0000256" key="8">
    <source>
        <dbReference type="SAM" id="Phobius"/>
    </source>
</evidence>
<evidence type="ECO:0000256" key="4">
    <source>
        <dbReference type="ARBA" id="ARBA00022989"/>
    </source>
</evidence>
<dbReference type="Pfam" id="PF15901">
    <property type="entry name" value="Sortilin_C"/>
    <property type="match status" value="2"/>
</dbReference>
<dbReference type="Pfam" id="PF15902">
    <property type="entry name" value="Sortilin-Vps10"/>
    <property type="match status" value="2"/>
</dbReference>
<dbReference type="OrthoDB" id="443634at2759"/>
<feature type="domain" description="VPS10" evidence="10">
    <location>
        <begin position="43"/>
        <end position="671"/>
    </location>
</feature>
<evidence type="ECO:0000256" key="6">
    <source>
        <dbReference type="ARBA" id="ARBA00023180"/>
    </source>
</evidence>
<evidence type="ECO:0000313" key="11">
    <source>
        <dbReference type="EMBL" id="ODV74257.1"/>
    </source>
</evidence>
<evidence type="ECO:0000256" key="9">
    <source>
        <dbReference type="SAM" id="SignalP"/>
    </source>
</evidence>
<sequence length="1525" mass="169236">MQLCSISLLVLLLHCVNAIFEPKISSTQFSGAPELVYFEDTDNVLYLDQSAGDVYLSKDGGAKFSKVDFEGVKIKYLIEHPYKHGFAYAISDDTTHFKTVSQGVTWKKFTTPHKPATDSVESLGSKHSPIIFHGKRSDYALFAGACASGSEICQRQYYYTRDNFDEMRIMTTAYSCIFSDATPFTEAKDTNTVTCIIPGEGASVTNVLAKSDDWFASKQYLTYQGGMITDVSKLGAGSHSLVALGAHLSDSESTYVYVSYDGSNWQRVEFPAGTPLSGTFSVVEGTQYSIFVDVKYANTDKVGQLFFSSGLNGSYFVQSLEFTHRDAQGVVDYELVESIDGIVLANTVSNGKDVINNNSNPVVKSKISFDQGVSWSNMQVTDGNCVGSCDLHLHSLVHRASVDPNAPGKYFSSPAPGILLGVGNTGDSLKSYEEGDTFISLDAGKSWSRTLVGAHLFEFGDQGSIIVAVEDGSDTNVIKYSSNMGQTWQQVGLGATVKAKTLTTTPDSTTSKFLLVGSVNGQYNTYSLDFSDLYSRKCEDGDFEDWYVKSLNSNEPMCILGHQQKFKRRVRNANCKVANNFKEPVAVEDACPCTQSDFVCAVNFKRDSNGNCIPATNAANDQSAKDAQCINNAQYYTPFAAYSKRPGSVCSTSTGIDLSRTNQKVCPNYQEESGSGGHKTIDYDEDDRPDETEPDTNPGESEGDKQKSNEGVNDGRVKTSSFAFSGKIRKYVYLERVPGSNLRDETIVLVTEHNVAYVTHDQGSSWEEIAPGEEILDIFVNPHNTDHVYLLSVNHKIIYSTDRADNWKFFRTPANYIPGVTPLQFHPKHSNWFIYIGQQGCDSDSLTGTCRTVTYYTLSYGKRFKKMKEQVNTCQFIGHLLEPTDENLIICVREDNEHTTHSAEMLVSTDFFQTSNTPLKDVIGFVQEDDYLVAATAEADGSLKAHVSVNGRDWTDALFPANIRVDKQQAYTVLSAMSQAIFLHVTTNQRSGTEYGHLLKSNSNGTSYVMSNEYVNRDVYGYVDFEQLENLEGVAVINTVANPIEAKRGAKKQLKTKITHNDGADWDFMQPPSVDSNGKKYDCSGKSINDCSLHLHGYTERADYRDTFSSGSAVGMMIGVGNVGDKLGLYLDGNTFMTRDGGNTWKEIKKGVYQWEYGDQGSIIVLVNAEDSTNTLAYSLDEGATWNDYQFTEHKVKVQDISTVPSDDSRKFLLFTRLPSNLGDKSTVYQIDFSQLFKRKCNLDLANPDDDDFDLWTPKHPHQADDCLFGHVSQYYRKIPGKECYIGEKLDKPYEVVRECACTRQDYECDFNYFRDRNGECRLVPGYTPPDHSTVCQELGVDEYWLPTGYRRIPLTKCKGGHEFDKIEPVACPGKEEEFKRKHKGLTGLSLALVIVIPIIGVAVVLYVIYHHYVGRYGQIKLGEDQEYEFDNSSFLNKVSSMVGFAVVASVQLIEQIGSPVINGITGIFQLIKERVSGRSVSLDSTTLDTGSYDDLGREPAQHTDVEDADLLDDGDLTEAEDERL</sequence>
<dbReference type="InterPro" id="IPR006581">
    <property type="entry name" value="VPS10"/>
</dbReference>
<keyword evidence="12" id="KW-1185">Reference proteome</keyword>
<evidence type="ECO:0000256" key="1">
    <source>
        <dbReference type="ARBA" id="ARBA00004370"/>
    </source>
</evidence>
<feature type="chain" id="PRO_5009162647" evidence="9">
    <location>
        <begin position="19"/>
        <end position="1525"/>
    </location>
</feature>
<keyword evidence="6" id="KW-0325">Glycoprotein</keyword>
<gene>
    <name evidence="11" type="ORF">CYBJADRAFT_166956</name>
</gene>
<keyword evidence="2 8" id="KW-0812">Transmembrane</keyword>
<evidence type="ECO:0000256" key="2">
    <source>
        <dbReference type="ARBA" id="ARBA00022692"/>
    </source>
</evidence>
<dbReference type="GO" id="GO:0016020">
    <property type="term" value="C:membrane"/>
    <property type="evidence" value="ECO:0007669"/>
    <property type="project" value="UniProtKB-SubCell"/>
</dbReference>
<dbReference type="Proteomes" id="UP000094389">
    <property type="component" value="Unassembled WGS sequence"/>
</dbReference>
<dbReference type="SUPFAM" id="SSF110296">
    <property type="entry name" value="Oligoxyloglucan reducing end-specific cellobiohydrolase"/>
    <property type="match status" value="2"/>
</dbReference>
<evidence type="ECO:0000256" key="3">
    <source>
        <dbReference type="ARBA" id="ARBA00022737"/>
    </source>
</evidence>
<dbReference type="Gene3D" id="3.30.60.270">
    <property type="match status" value="2"/>
</dbReference>
<dbReference type="STRING" id="983966.A0A1E4S404"/>
<dbReference type="InterPro" id="IPR050310">
    <property type="entry name" value="VPS10-sortilin"/>
</dbReference>
<proteinExistence type="predicted"/>
<dbReference type="FunFam" id="3.30.60.270:FF:000005">
    <property type="entry name" value="Sortilin"/>
    <property type="match status" value="1"/>
</dbReference>
<dbReference type="InterPro" id="IPR031778">
    <property type="entry name" value="Sortilin_N"/>
</dbReference>
<reference evidence="11 12" key="1">
    <citation type="journal article" date="2016" name="Proc. Natl. Acad. Sci. U.S.A.">
        <title>Comparative genomics of biotechnologically important yeasts.</title>
        <authorList>
            <person name="Riley R."/>
            <person name="Haridas S."/>
            <person name="Wolfe K.H."/>
            <person name="Lopes M.R."/>
            <person name="Hittinger C.T."/>
            <person name="Goeker M."/>
            <person name="Salamov A.A."/>
            <person name="Wisecaver J.H."/>
            <person name="Long T.M."/>
            <person name="Calvey C.H."/>
            <person name="Aerts A.L."/>
            <person name="Barry K.W."/>
            <person name="Choi C."/>
            <person name="Clum A."/>
            <person name="Coughlan A.Y."/>
            <person name="Deshpande S."/>
            <person name="Douglass A.P."/>
            <person name="Hanson S.J."/>
            <person name="Klenk H.-P."/>
            <person name="LaButti K.M."/>
            <person name="Lapidus A."/>
            <person name="Lindquist E.A."/>
            <person name="Lipzen A.M."/>
            <person name="Meier-Kolthoff J.P."/>
            <person name="Ohm R.A."/>
            <person name="Otillar R.P."/>
            <person name="Pangilinan J.L."/>
            <person name="Peng Y."/>
            <person name="Rokas A."/>
            <person name="Rosa C.A."/>
            <person name="Scheuner C."/>
            <person name="Sibirny A.A."/>
            <person name="Slot J.C."/>
            <person name="Stielow J.B."/>
            <person name="Sun H."/>
            <person name="Kurtzman C.P."/>
            <person name="Blackwell M."/>
            <person name="Grigoriev I.V."/>
            <person name="Jeffries T.W."/>
        </authorList>
    </citation>
    <scope>NUCLEOTIDE SEQUENCE [LARGE SCALE GENOMIC DNA]</scope>
    <source>
        <strain evidence="12">ATCC 18201 / CBS 1600 / BCRC 20928 / JCM 3617 / NBRC 0987 / NRRL Y-1542</strain>
    </source>
</reference>
<dbReference type="RefSeq" id="XP_020071296.1">
    <property type="nucleotide sequence ID" value="XM_020214704.1"/>
</dbReference>
<dbReference type="PANTHER" id="PTHR12106">
    <property type="entry name" value="SORTILIN RELATED"/>
    <property type="match status" value="1"/>
</dbReference>
<dbReference type="Gene3D" id="2.130.10.10">
    <property type="entry name" value="YVTN repeat-like/Quinoprotein amine dehydrogenase"/>
    <property type="match status" value="1"/>
</dbReference>
<protein>
    <submittedName>
        <fullName evidence="11">Oligoxyloglucan reducing end-specific cellobiohydrolase</fullName>
    </submittedName>
</protein>
<feature type="compositionally biased region" description="Acidic residues" evidence="7">
    <location>
        <begin position="1507"/>
        <end position="1525"/>
    </location>
</feature>
<keyword evidence="9" id="KW-0732">Signal</keyword>